<evidence type="ECO:0000313" key="2">
    <source>
        <dbReference type="EMBL" id="RDX82167.1"/>
    </source>
</evidence>
<feature type="region of interest" description="Disordered" evidence="1">
    <location>
        <begin position="96"/>
        <end position="219"/>
    </location>
</feature>
<dbReference type="Proteomes" id="UP000257109">
    <property type="component" value="Unassembled WGS sequence"/>
</dbReference>
<protein>
    <submittedName>
        <fullName evidence="2">Seed biotin-containing protein SBP65</fullName>
    </submittedName>
</protein>
<feature type="compositionally biased region" description="Polar residues" evidence="1">
    <location>
        <begin position="199"/>
        <end position="208"/>
    </location>
</feature>
<dbReference type="PANTHER" id="PTHR47877">
    <property type="entry name" value="LATE EMBRYOGENESIS ABUNDANT DOMAIN-CONTAINING PROTEIN / LEA DOMAIN-CONTAINING PROTEIN"/>
    <property type="match status" value="1"/>
</dbReference>
<feature type="region of interest" description="Disordered" evidence="1">
    <location>
        <begin position="410"/>
        <end position="429"/>
    </location>
</feature>
<feature type="compositionally biased region" description="Basic and acidic residues" evidence="1">
    <location>
        <begin position="532"/>
        <end position="542"/>
    </location>
</feature>
<comment type="caution">
    <text evidence="2">The sequence shown here is derived from an EMBL/GenBank/DDBJ whole genome shotgun (WGS) entry which is preliminary data.</text>
</comment>
<dbReference type="STRING" id="157652.A0A371FUY1"/>
<evidence type="ECO:0000256" key="1">
    <source>
        <dbReference type="SAM" id="MobiDB-lite"/>
    </source>
</evidence>
<dbReference type="AlphaFoldDB" id="A0A371FUY1"/>
<dbReference type="PANTHER" id="PTHR47877:SF3">
    <property type="entry name" value="LATE EMBRYOGENESIS ABUNDANT DOMAIN-CONTAINING PROTEIN _ LEA DOMAIN-CONTAINING PROTEIN"/>
    <property type="match status" value="1"/>
</dbReference>
<feature type="region of interest" description="Disordered" evidence="1">
    <location>
        <begin position="378"/>
        <end position="405"/>
    </location>
</feature>
<feature type="region of interest" description="Disordered" evidence="1">
    <location>
        <begin position="517"/>
        <end position="542"/>
    </location>
</feature>
<reference evidence="2" key="1">
    <citation type="submission" date="2018-05" db="EMBL/GenBank/DDBJ databases">
        <title>Draft genome of Mucuna pruriens seed.</title>
        <authorList>
            <person name="Nnadi N.E."/>
            <person name="Vos R."/>
            <person name="Hasami M.H."/>
            <person name="Devisetty U.K."/>
            <person name="Aguiy J.C."/>
        </authorList>
    </citation>
    <scope>NUCLEOTIDE SEQUENCE [LARGE SCALE GENOMIC DNA]</scope>
    <source>
        <strain evidence="2">JCA_2017</strain>
    </source>
</reference>
<organism evidence="2 3">
    <name type="scientific">Mucuna pruriens</name>
    <name type="common">Velvet bean</name>
    <name type="synonym">Dolichos pruriens</name>
    <dbReference type="NCBI Taxonomy" id="157652"/>
    <lineage>
        <taxon>Eukaryota</taxon>
        <taxon>Viridiplantae</taxon>
        <taxon>Streptophyta</taxon>
        <taxon>Embryophyta</taxon>
        <taxon>Tracheophyta</taxon>
        <taxon>Spermatophyta</taxon>
        <taxon>Magnoliopsida</taxon>
        <taxon>eudicotyledons</taxon>
        <taxon>Gunneridae</taxon>
        <taxon>Pentapetalae</taxon>
        <taxon>rosids</taxon>
        <taxon>fabids</taxon>
        <taxon>Fabales</taxon>
        <taxon>Fabaceae</taxon>
        <taxon>Papilionoideae</taxon>
        <taxon>50 kb inversion clade</taxon>
        <taxon>NPAAA clade</taxon>
        <taxon>indigoferoid/millettioid clade</taxon>
        <taxon>Phaseoleae</taxon>
        <taxon>Mucuna</taxon>
    </lineage>
</organism>
<proteinExistence type="predicted"/>
<dbReference type="EMBL" id="QJKJ01007709">
    <property type="protein sequence ID" value="RDX82167.1"/>
    <property type="molecule type" value="Genomic_DNA"/>
</dbReference>
<feature type="compositionally biased region" description="Basic and acidic residues" evidence="1">
    <location>
        <begin position="96"/>
        <end position="108"/>
    </location>
</feature>
<feature type="region of interest" description="Disordered" evidence="1">
    <location>
        <begin position="1"/>
        <end position="27"/>
    </location>
</feature>
<sequence length="542" mass="56853">MASEQLVRRENTTTERELGVEKDRVPKMTDHFEHLADKAKESDISAGQGSIEALQGGEQVQEHAGKAIGDVGGRGKAREIHELGSHFESLADKVKDEDHNEKLSDHAENIVGNKEGTEGAVTEREARGGSRDVGKFETKTEGEERGAEEEKDKEKLRRRIGTENEGASPATAVITCSLEQGNTKDQKPREESEGEKQAASETLNNTAKQAKDATLEKGQQGYATTKDTISSAAKTASEKTAPVVEKAKGYTLQAAEKAKSAGGTTASYVGEKAVQAKDITVEGGKSAAGYAAKVAADLKDKATAAGWTAAHFSTEKTVDGTKAAAHVVEGAAGYAGHKAAQLASMSAGAVKGLAASAGDSAKGYTAKKKDEAWRQLEAKNPSQPQLGEEKPSEGIGETVSKVGEKVKKPFENMMGGEKKESGGQEEGKGAIGQTLTSISEKLGDAKQREVLLDNITEGGSEVFGAIGETVAEIGQNMMKPVDIVQEHGQVGQEGGLLSAIGETIAEIAETTRVIVAGEGERESTQSVGSESCAKHEERSHSA</sequence>
<feature type="compositionally biased region" description="Basic and acidic residues" evidence="1">
    <location>
        <begin position="182"/>
        <end position="198"/>
    </location>
</feature>
<evidence type="ECO:0000313" key="3">
    <source>
        <dbReference type="Proteomes" id="UP000257109"/>
    </source>
</evidence>
<name>A0A371FUY1_MUCPR</name>
<accession>A0A371FUY1</accession>
<gene>
    <name evidence="2" type="primary">SBP65</name>
    <name evidence="2" type="ORF">CR513_37073</name>
</gene>
<feature type="compositionally biased region" description="Basic and acidic residues" evidence="1">
    <location>
        <begin position="410"/>
        <end position="428"/>
    </location>
</feature>
<dbReference type="GO" id="GO:0009631">
    <property type="term" value="P:cold acclimation"/>
    <property type="evidence" value="ECO:0007669"/>
    <property type="project" value="TreeGrafter"/>
</dbReference>
<keyword evidence="3" id="KW-1185">Reference proteome</keyword>
<dbReference type="GO" id="GO:0005829">
    <property type="term" value="C:cytosol"/>
    <property type="evidence" value="ECO:0007669"/>
    <property type="project" value="TreeGrafter"/>
</dbReference>
<dbReference type="OrthoDB" id="1907061at2759"/>
<feature type="compositionally biased region" description="Basic and acidic residues" evidence="1">
    <location>
        <begin position="115"/>
        <end position="155"/>
    </location>
</feature>
<feature type="non-terminal residue" evidence="2">
    <location>
        <position position="1"/>
    </location>
</feature>